<gene>
    <name evidence="4" type="ORF">EDC14_102816</name>
</gene>
<keyword evidence="1" id="KW-0808">Transferase</keyword>
<evidence type="ECO:0000313" key="4">
    <source>
        <dbReference type="EMBL" id="TCL62060.1"/>
    </source>
</evidence>
<protein>
    <submittedName>
        <fullName evidence="4">Sugar/nucleoside kinase (Ribokinase family)</fullName>
    </submittedName>
</protein>
<dbReference type="PANTHER" id="PTHR10584:SF166">
    <property type="entry name" value="RIBOKINASE"/>
    <property type="match status" value="1"/>
</dbReference>
<dbReference type="EMBL" id="SLUN01000028">
    <property type="protein sequence ID" value="TCL62060.1"/>
    <property type="molecule type" value="Genomic_DNA"/>
</dbReference>
<keyword evidence="2 4" id="KW-0418">Kinase</keyword>
<dbReference type="AlphaFoldDB" id="A0A4R1R936"/>
<name>A0A4R1R936_HYDET</name>
<dbReference type="GO" id="GO:0016301">
    <property type="term" value="F:kinase activity"/>
    <property type="evidence" value="ECO:0007669"/>
    <property type="project" value="UniProtKB-KW"/>
</dbReference>
<accession>A0A4R1R936</accession>
<comment type="caution">
    <text evidence="4">The sequence shown here is derived from an EMBL/GenBank/DDBJ whole genome shotgun (WGS) entry which is preliminary data.</text>
</comment>
<evidence type="ECO:0000313" key="5">
    <source>
        <dbReference type="Proteomes" id="UP000295008"/>
    </source>
</evidence>
<keyword evidence="5" id="KW-1185">Reference proteome</keyword>
<sequence>MGLQKVLVVGGATFDALIHLPVLPGPLPQTIHSCGFHETVGSTGAGKALNLSRLGLETTLHALIGADDYGERIRAALQVPNLHFRYDIDPQGTERHINLMDGAGRRISIFATRSSEEPRLDLAKFQPLIQESDLVVLNIIGYTKRLIPLCRQYAKPVWTDLHDWDGRDPFHQAYLDAAAYIFMSSDNLPDYRAVMAELIGRGKRLVVCTHGREGATAATAVGEWLEIPIIPAYRMVDANGAGDSFMAGFIYGHLRGYALKKCLGLATLCAGLCITVSELAYPGLSPALLEAAYREHYGAES</sequence>
<evidence type="ECO:0000259" key="3">
    <source>
        <dbReference type="Pfam" id="PF00294"/>
    </source>
</evidence>
<feature type="domain" description="Carbohydrate kinase PfkB" evidence="3">
    <location>
        <begin position="35"/>
        <end position="280"/>
    </location>
</feature>
<dbReference type="Gene3D" id="3.40.1190.20">
    <property type="match status" value="1"/>
</dbReference>
<evidence type="ECO:0000256" key="1">
    <source>
        <dbReference type="ARBA" id="ARBA00022679"/>
    </source>
</evidence>
<dbReference type="PANTHER" id="PTHR10584">
    <property type="entry name" value="SUGAR KINASE"/>
    <property type="match status" value="1"/>
</dbReference>
<dbReference type="InterPro" id="IPR029056">
    <property type="entry name" value="Ribokinase-like"/>
</dbReference>
<evidence type="ECO:0000256" key="2">
    <source>
        <dbReference type="ARBA" id="ARBA00022777"/>
    </source>
</evidence>
<dbReference type="Proteomes" id="UP000295008">
    <property type="component" value="Unassembled WGS sequence"/>
</dbReference>
<organism evidence="4 5">
    <name type="scientific">Hydrogenispora ethanolica</name>
    <dbReference type="NCBI Taxonomy" id="1082276"/>
    <lineage>
        <taxon>Bacteria</taxon>
        <taxon>Bacillati</taxon>
        <taxon>Bacillota</taxon>
        <taxon>Hydrogenispora</taxon>
    </lineage>
</organism>
<reference evidence="4 5" key="1">
    <citation type="submission" date="2019-03" db="EMBL/GenBank/DDBJ databases">
        <title>Genomic Encyclopedia of Type Strains, Phase IV (KMG-IV): sequencing the most valuable type-strain genomes for metagenomic binning, comparative biology and taxonomic classification.</title>
        <authorList>
            <person name="Goeker M."/>
        </authorList>
    </citation>
    <scope>NUCLEOTIDE SEQUENCE [LARGE SCALE GENOMIC DNA]</scope>
    <source>
        <strain evidence="4 5">LX-B</strain>
    </source>
</reference>
<dbReference type="InterPro" id="IPR011611">
    <property type="entry name" value="PfkB_dom"/>
</dbReference>
<dbReference type="Pfam" id="PF00294">
    <property type="entry name" value="PfkB"/>
    <property type="match status" value="1"/>
</dbReference>
<proteinExistence type="predicted"/>
<dbReference type="SUPFAM" id="SSF53613">
    <property type="entry name" value="Ribokinase-like"/>
    <property type="match status" value="1"/>
</dbReference>